<proteinExistence type="predicted"/>
<name>A0ABU9B925_9BURK</name>
<dbReference type="RefSeq" id="WP_341374046.1">
    <property type="nucleotide sequence ID" value="NZ_JBBUTF010000007.1"/>
</dbReference>
<reference evidence="1 2" key="1">
    <citation type="submission" date="2024-04" db="EMBL/GenBank/DDBJ databases">
        <title>Novel species of the genus Ideonella isolated from streams.</title>
        <authorList>
            <person name="Lu H."/>
        </authorList>
    </citation>
    <scope>NUCLEOTIDE SEQUENCE [LARGE SCALE GENOMIC DNA]</scope>
    <source>
        <strain evidence="1 2">BYS139W</strain>
    </source>
</reference>
<comment type="caution">
    <text evidence="1">The sequence shown here is derived from an EMBL/GenBank/DDBJ whole genome shotgun (WGS) entry which is preliminary data.</text>
</comment>
<dbReference type="EMBL" id="JBBUTF010000007">
    <property type="protein sequence ID" value="MEK8026269.1"/>
    <property type="molecule type" value="Genomic_DNA"/>
</dbReference>
<dbReference type="Proteomes" id="UP001368500">
    <property type="component" value="Unassembled WGS sequence"/>
</dbReference>
<sequence length="91" mass="10442">MFVYSRAGRELARALEDPSQWTLSRRQLSHRPTGRVYWVGSGALGFDGYAAAGTPRQLGFIERLLLWRRFRRLRLRMLALRLREGPPADGG</sequence>
<accession>A0ABU9B925</accession>
<organism evidence="1 2">
    <name type="scientific">Pseudaquabacterium rugosum</name>
    <dbReference type="NCBI Taxonomy" id="2984194"/>
    <lineage>
        <taxon>Bacteria</taxon>
        <taxon>Pseudomonadati</taxon>
        <taxon>Pseudomonadota</taxon>
        <taxon>Betaproteobacteria</taxon>
        <taxon>Burkholderiales</taxon>
        <taxon>Sphaerotilaceae</taxon>
        <taxon>Pseudaquabacterium</taxon>
    </lineage>
</organism>
<protein>
    <submittedName>
        <fullName evidence="1">Uncharacterized protein</fullName>
    </submittedName>
</protein>
<evidence type="ECO:0000313" key="2">
    <source>
        <dbReference type="Proteomes" id="UP001368500"/>
    </source>
</evidence>
<evidence type="ECO:0000313" key="1">
    <source>
        <dbReference type="EMBL" id="MEK8026269.1"/>
    </source>
</evidence>
<keyword evidence="2" id="KW-1185">Reference proteome</keyword>
<gene>
    <name evidence="1" type="ORF">AACH11_09895</name>
</gene>